<dbReference type="STRING" id="36166.T1GJ47"/>
<name>T1GJ47_MEGSC</name>
<dbReference type="Proteomes" id="UP000015102">
    <property type="component" value="Unassembled WGS sequence"/>
</dbReference>
<evidence type="ECO:0000313" key="3">
    <source>
        <dbReference type="Proteomes" id="UP000015102"/>
    </source>
</evidence>
<feature type="region of interest" description="Disordered" evidence="1">
    <location>
        <begin position="1"/>
        <end position="99"/>
    </location>
</feature>
<protein>
    <submittedName>
        <fullName evidence="2">Uncharacterized protein</fullName>
    </submittedName>
</protein>
<dbReference type="HOGENOM" id="CLU_1801306_0_0_1"/>
<keyword evidence="3" id="KW-1185">Reference proteome</keyword>
<organism evidence="2 3">
    <name type="scientific">Megaselia scalaris</name>
    <name type="common">Humpbacked fly</name>
    <name type="synonym">Phora scalaris</name>
    <dbReference type="NCBI Taxonomy" id="36166"/>
    <lineage>
        <taxon>Eukaryota</taxon>
        <taxon>Metazoa</taxon>
        <taxon>Ecdysozoa</taxon>
        <taxon>Arthropoda</taxon>
        <taxon>Hexapoda</taxon>
        <taxon>Insecta</taxon>
        <taxon>Pterygota</taxon>
        <taxon>Neoptera</taxon>
        <taxon>Endopterygota</taxon>
        <taxon>Diptera</taxon>
        <taxon>Brachycera</taxon>
        <taxon>Muscomorpha</taxon>
        <taxon>Platypezoidea</taxon>
        <taxon>Phoridae</taxon>
        <taxon>Megaseliini</taxon>
        <taxon>Megaselia</taxon>
    </lineage>
</organism>
<proteinExistence type="predicted"/>
<dbReference type="EnsemblMetazoa" id="MESCA003489-RA">
    <property type="protein sequence ID" value="MESCA003489-PA"/>
    <property type="gene ID" value="MESCA003489"/>
</dbReference>
<reference evidence="2" key="2">
    <citation type="submission" date="2015-06" db="UniProtKB">
        <authorList>
            <consortium name="EnsemblMetazoa"/>
        </authorList>
    </citation>
    <scope>IDENTIFICATION</scope>
</reference>
<dbReference type="EMBL" id="CAQQ02041432">
    <property type="status" value="NOT_ANNOTATED_CDS"/>
    <property type="molecule type" value="Genomic_DNA"/>
</dbReference>
<accession>T1GJ47</accession>
<feature type="compositionally biased region" description="Basic and acidic residues" evidence="1">
    <location>
        <begin position="1"/>
        <end position="12"/>
    </location>
</feature>
<sequence length="144" mass="16238">MKSIPEEKKAEETVEISAKDFFNSRKESELPSGSKLEPVSVPIPKPSKPKTELEVKIEERKDQHPAEKKDLFKAIFDDSEDDEEDDDEKVPENKPVPPEILSALTKPAAEVNLLRNTSPPRGIFAALFSEKPKEKSVVFPEQKK</sequence>
<evidence type="ECO:0000256" key="1">
    <source>
        <dbReference type="SAM" id="MobiDB-lite"/>
    </source>
</evidence>
<dbReference type="AlphaFoldDB" id="T1GJ47"/>
<reference evidence="3" key="1">
    <citation type="submission" date="2013-02" db="EMBL/GenBank/DDBJ databases">
        <authorList>
            <person name="Hughes D."/>
        </authorList>
    </citation>
    <scope>NUCLEOTIDE SEQUENCE</scope>
    <source>
        <strain>Durham</strain>
        <strain evidence="3">NC isolate 2 -- Noor lab</strain>
    </source>
</reference>
<evidence type="ECO:0000313" key="2">
    <source>
        <dbReference type="EnsemblMetazoa" id="MESCA003489-PA"/>
    </source>
</evidence>
<feature type="compositionally biased region" description="Basic and acidic residues" evidence="1">
    <location>
        <begin position="49"/>
        <end position="76"/>
    </location>
</feature>
<feature type="compositionally biased region" description="Acidic residues" evidence="1">
    <location>
        <begin position="77"/>
        <end position="89"/>
    </location>
</feature>